<feature type="domain" description="N-(5'phosphoribosyl) anthranilate isomerase (PRAI)" evidence="9">
    <location>
        <begin position="4"/>
        <end position="208"/>
    </location>
</feature>
<gene>
    <name evidence="10" type="ORF">KLDO_g3119</name>
</gene>
<dbReference type="InterPro" id="IPR011060">
    <property type="entry name" value="RibuloseP-bd_barrel"/>
</dbReference>
<evidence type="ECO:0000256" key="5">
    <source>
        <dbReference type="ARBA" id="ARBA00022605"/>
    </source>
</evidence>
<dbReference type="Gene3D" id="3.20.20.70">
    <property type="entry name" value="Aldolase class I"/>
    <property type="match status" value="1"/>
</dbReference>
<evidence type="ECO:0000256" key="7">
    <source>
        <dbReference type="ARBA" id="ARBA00023141"/>
    </source>
</evidence>
<evidence type="ECO:0000256" key="4">
    <source>
        <dbReference type="ARBA" id="ARBA00022272"/>
    </source>
</evidence>
<dbReference type="Proteomes" id="UP000031516">
    <property type="component" value="Unassembled WGS sequence"/>
</dbReference>
<keyword evidence="7" id="KW-0057">Aromatic amino acid biosynthesis</keyword>
<dbReference type="OrthoDB" id="524799at2759"/>
<keyword evidence="8" id="KW-0413">Isomerase</keyword>
<protein>
    <recommendedName>
        <fullName evidence="4">N-(5'-phosphoribosyl)anthranilate isomerase</fullName>
        <ecNumber evidence="3">5.3.1.24</ecNumber>
    </recommendedName>
</protein>
<evidence type="ECO:0000256" key="8">
    <source>
        <dbReference type="ARBA" id="ARBA00023235"/>
    </source>
</evidence>
<dbReference type="CDD" id="cd00405">
    <property type="entry name" value="PRAI"/>
    <property type="match status" value="1"/>
</dbReference>
<comment type="pathway">
    <text evidence="1">Amino-acid biosynthesis; L-tryptophan biosynthesis; L-tryptophan from chorismate: step 3/5.</text>
</comment>
<comment type="caution">
    <text evidence="10">The sequence shown here is derived from an EMBL/GenBank/DDBJ whole genome shotgun (WGS) entry which is preliminary data.</text>
</comment>
<dbReference type="PANTHER" id="PTHR42894">
    <property type="entry name" value="N-(5'-PHOSPHORIBOSYL)ANTHRANILATE ISOMERASE"/>
    <property type="match status" value="1"/>
</dbReference>
<reference evidence="10 11" key="1">
    <citation type="submission" date="2014-03" db="EMBL/GenBank/DDBJ databases">
        <title>The genome of Kluyveromyces dobzhanskii.</title>
        <authorList>
            <person name="Nystedt B."/>
            <person name="Astrom S."/>
        </authorList>
    </citation>
    <scope>NUCLEOTIDE SEQUENCE [LARGE SCALE GENOMIC DNA]</scope>
    <source>
        <strain evidence="10 11">CBS 2104</strain>
    </source>
</reference>
<evidence type="ECO:0000259" key="9">
    <source>
        <dbReference type="Pfam" id="PF00697"/>
    </source>
</evidence>
<keyword evidence="5" id="KW-0028">Amino-acid biosynthesis</keyword>
<dbReference type="InterPro" id="IPR001240">
    <property type="entry name" value="PRAI_dom"/>
</dbReference>
<dbReference type="SUPFAM" id="SSF51366">
    <property type="entry name" value="Ribulose-phoshate binding barrel"/>
    <property type="match status" value="1"/>
</dbReference>
<keyword evidence="6" id="KW-0822">Tryptophan biosynthesis</keyword>
<dbReference type="PANTHER" id="PTHR42894:SF1">
    <property type="entry name" value="N-(5'-PHOSPHORIBOSYL)ANTHRANILATE ISOMERASE"/>
    <property type="match status" value="1"/>
</dbReference>
<evidence type="ECO:0000256" key="2">
    <source>
        <dbReference type="ARBA" id="ARBA00007571"/>
    </source>
</evidence>
<dbReference type="InterPro" id="IPR044643">
    <property type="entry name" value="TrpF_fam"/>
</dbReference>
<organism evidence="10 11">
    <name type="scientific">Kluyveromyces dobzhanskii CBS 2104</name>
    <dbReference type="NCBI Taxonomy" id="1427455"/>
    <lineage>
        <taxon>Eukaryota</taxon>
        <taxon>Fungi</taxon>
        <taxon>Dikarya</taxon>
        <taxon>Ascomycota</taxon>
        <taxon>Saccharomycotina</taxon>
        <taxon>Saccharomycetes</taxon>
        <taxon>Saccharomycetales</taxon>
        <taxon>Saccharomycetaceae</taxon>
        <taxon>Kluyveromyces</taxon>
    </lineage>
</organism>
<dbReference type="Pfam" id="PF00697">
    <property type="entry name" value="PRAI"/>
    <property type="match status" value="1"/>
</dbReference>
<dbReference type="GO" id="GO:0000162">
    <property type="term" value="P:L-tryptophan biosynthetic process"/>
    <property type="evidence" value="ECO:0007669"/>
    <property type="project" value="UniProtKB-UniPathway"/>
</dbReference>
<evidence type="ECO:0000256" key="1">
    <source>
        <dbReference type="ARBA" id="ARBA00004664"/>
    </source>
</evidence>
<dbReference type="GO" id="GO:0004640">
    <property type="term" value="F:phosphoribosylanthranilate isomerase activity"/>
    <property type="evidence" value="ECO:0007669"/>
    <property type="project" value="UniProtKB-EC"/>
</dbReference>
<accession>A0A0A8L9K3</accession>
<name>A0A0A8L9K3_9SACH</name>
<dbReference type="EC" id="5.3.1.24" evidence="3"/>
<dbReference type="UniPathway" id="UPA00035">
    <property type="reaction ID" value="UER00042"/>
</dbReference>
<evidence type="ECO:0000256" key="3">
    <source>
        <dbReference type="ARBA" id="ARBA00012572"/>
    </source>
</evidence>
<dbReference type="HAMAP" id="MF_00135">
    <property type="entry name" value="PRAI"/>
    <property type="match status" value="1"/>
</dbReference>
<proteinExistence type="inferred from homology"/>
<keyword evidence="11" id="KW-1185">Reference proteome</keyword>
<dbReference type="InterPro" id="IPR013785">
    <property type="entry name" value="Aldolase_TIM"/>
</dbReference>
<sequence>MIIKVCGLRTVEAAQTALLNGADYLGIICVPNRKRTVDPCVAESISALVHDSSQSKGTTTRLVGVFRNQSVEDVLALYHQYHLDVIQLHGGENILEYRASIPDSVPIIKSFQFPQDCELLLNVFGTLQNVTVLFDSGEGGTGEKLDWDAISRWSAAHPEVKFIIAGGLNPENVSEAIGALPNAIGVDVSGGVETEGAKDLKKIQLFIRHGKKRG</sequence>
<evidence type="ECO:0000313" key="10">
    <source>
        <dbReference type="EMBL" id="CDO94865.1"/>
    </source>
</evidence>
<dbReference type="EMBL" id="CCBQ010000041">
    <property type="protein sequence ID" value="CDO94865.1"/>
    <property type="molecule type" value="Genomic_DNA"/>
</dbReference>
<dbReference type="AlphaFoldDB" id="A0A0A8L9K3"/>
<evidence type="ECO:0000256" key="6">
    <source>
        <dbReference type="ARBA" id="ARBA00022822"/>
    </source>
</evidence>
<comment type="similarity">
    <text evidence="2">Belongs to the TrpF family.</text>
</comment>
<evidence type="ECO:0000313" key="11">
    <source>
        <dbReference type="Proteomes" id="UP000031516"/>
    </source>
</evidence>